<sequence>MRILSFILLFALIGCSGTTIGGNEDKLSPAYLKQHLIVGKTTKAEVRQYFGAPDAGHTTVTASGKESWYYSVDKGINLVSLAGSMIPVTGASQAADAVDKSSQKDSNSLMVFFDEKGVVENWVR</sequence>
<proteinExistence type="predicted"/>
<dbReference type="GeneID" id="69757202"/>
<protein>
    <submittedName>
        <fullName evidence="1">Lipoprotein</fullName>
    </submittedName>
</protein>
<comment type="caution">
    <text evidence="1">The sequence shown here is derived from an EMBL/GenBank/DDBJ whole genome shotgun (WGS) entry which is preliminary data.</text>
</comment>
<name>A0A223UGF7_9ENTR</name>
<evidence type="ECO:0000313" key="2">
    <source>
        <dbReference type="Proteomes" id="UP000257712"/>
    </source>
</evidence>
<accession>A0A223UGF7</accession>
<dbReference type="AlphaFoldDB" id="A0A223UGF7"/>
<accession>A0A6C2VFQ4</accession>
<organism evidence="1 2">
    <name type="scientific">Klebsiella quasivariicola</name>
    <dbReference type="NCBI Taxonomy" id="2026240"/>
    <lineage>
        <taxon>Bacteria</taxon>
        <taxon>Pseudomonadati</taxon>
        <taxon>Pseudomonadota</taxon>
        <taxon>Gammaproteobacteria</taxon>
        <taxon>Enterobacterales</taxon>
        <taxon>Enterobacteriaceae</taxon>
        <taxon>Klebsiella/Raoultella group</taxon>
        <taxon>Klebsiella</taxon>
        <taxon>Klebsiella pneumoniae complex</taxon>
    </lineage>
</organism>
<reference evidence="1 2" key="1">
    <citation type="submission" date="2018-08" db="EMBL/GenBank/DDBJ databases">
        <authorList>
            <consortium name="Pathogen Informatics"/>
        </authorList>
    </citation>
    <scope>NUCLEOTIDE SEQUENCE [LARGE SCALE GENOMIC DNA]</scope>
    <source>
        <strain evidence="1 2">EuSCAPE_IT371</strain>
    </source>
</reference>
<keyword evidence="1" id="KW-0449">Lipoprotein</keyword>
<gene>
    <name evidence="1" type="ORF">SAMEA3538780_03833</name>
</gene>
<evidence type="ECO:0000313" key="1">
    <source>
        <dbReference type="EMBL" id="SXD99371.1"/>
    </source>
</evidence>
<dbReference type="RefSeq" id="WP_080897750.1">
    <property type="nucleotide sequence ID" value="NZ_CAAHGB010000003.1"/>
</dbReference>
<dbReference type="EMBL" id="UJZG01000014">
    <property type="protein sequence ID" value="SXD99371.1"/>
    <property type="molecule type" value="Genomic_DNA"/>
</dbReference>
<dbReference type="Proteomes" id="UP000257712">
    <property type="component" value="Unassembled WGS sequence"/>
</dbReference>
<dbReference type="KEGG" id="kqv:B8P98_23780"/>
<dbReference type="PROSITE" id="PS51257">
    <property type="entry name" value="PROKAR_LIPOPROTEIN"/>
    <property type="match status" value="1"/>
</dbReference>